<evidence type="ECO:0000313" key="11">
    <source>
        <dbReference type="EMBL" id="GEY61772.1"/>
    </source>
</evidence>
<evidence type="ECO:0000256" key="5">
    <source>
        <dbReference type="ARBA" id="ARBA00022759"/>
    </source>
</evidence>
<organism evidence="11">
    <name type="scientific">Tanacetum cinerariifolium</name>
    <name type="common">Dalmatian daisy</name>
    <name type="synonym">Chrysanthemum cinerariifolium</name>
    <dbReference type="NCBI Taxonomy" id="118510"/>
    <lineage>
        <taxon>Eukaryota</taxon>
        <taxon>Viridiplantae</taxon>
        <taxon>Streptophyta</taxon>
        <taxon>Embryophyta</taxon>
        <taxon>Tracheophyta</taxon>
        <taxon>Spermatophyta</taxon>
        <taxon>Magnoliopsida</taxon>
        <taxon>eudicotyledons</taxon>
        <taxon>Gunneridae</taxon>
        <taxon>Pentapetalae</taxon>
        <taxon>asterids</taxon>
        <taxon>campanulids</taxon>
        <taxon>Asterales</taxon>
        <taxon>Asteraceae</taxon>
        <taxon>Asteroideae</taxon>
        <taxon>Anthemideae</taxon>
        <taxon>Anthemidinae</taxon>
        <taxon>Tanacetum</taxon>
    </lineage>
</organism>
<dbReference type="SUPFAM" id="SSF56672">
    <property type="entry name" value="DNA/RNA polymerases"/>
    <property type="match status" value="1"/>
</dbReference>
<keyword evidence="7" id="KW-0695">RNA-directed DNA polymerase</keyword>
<dbReference type="GO" id="GO:0016787">
    <property type="term" value="F:hydrolase activity"/>
    <property type="evidence" value="ECO:0007669"/>
    <property type="project" value="UniProtKB-KW"/>
</dbReference>
<keyword evidence="5" id="KW-0255">Endonuclease</keyword>
<evidence type="ECO:0000256" key="1">
    <source>
        <dbReference type="ARBA" id="ARBA00012493"/>
    </source>
</evidence>
<feature type="domain" description="Reverse transcriptase RNase H-like" evidence="10">
    <location>
        <begin position="377"/>
        <end position="424"/>
    </location>
</feature>
<dbReference type="GO" id="GO:0003676">
    <property type="term" value="F:nucleic acid binding"/>
    <property type="evidence" value="ECO:0007669"/>
    <property type="project" value="InterPro"/>
</dbReference>
<dbReference type="InterPro" id="IPR043128">
    <property type="entry name" value="Rev_trsase/Diguanyl_cyclase"/>
</dbReference>
<dbReference type="CDD" id="cd01647">
    <property type="entry name" value="RT_LTR"/>
    <property type="match status" value="1"/>
</dbReference>
<dbReference type="EC" id="2.7.7.49" evidence="1"/>
<dbReference type="GO" id="GO:0004519">
    <property type="term" value="F:endonuclease activity"/>
    <property type="evidence" value="ECO:0007669"/>
    <property type="project" value="UniProtKB-KW"/>
</dbReference>
<dbReference type="EMBL" id="BKCJ010193980">
    <property type="protein sequence ID" value="GEY61772.1"/>
    <property type="molecule type" value="Genomic_DNA"/>
</dbReference>
<evidence type="ECO:0000259" key="10">
    <source>
        <dbReference type="Pfam" id="PF17917"/>
    </source>
</evidence>
<dbReference type="AlphaFoldDB" id="A0A699HQW2"/>
<evidence type="ECO:0000256" key="2">
    <source>
        <dbReference type="ARBA" id="ARBA00022679"/>
    </source>
</evidence>
<dbReference type="InterPro" id="IPR053134">
    <property type="entry name" value="RNA-dir_DNA_polymerase"/>
</dbReference>
<accession>A0A699HQW2</accession>
<dbReference type="Gene3D" id="3.10.10.10">
    <property type="entry name" value="HIV Type 1 Reverse Transcriptase, subunit A, domain 1"/>
    <property type="match status" value="2"/>
</dbReference>
<keyword evidence="4" id="KW-0540">Nuclease</keyword>
<evidence type="ECO:0000256" key="3">
    <source>
        <dbReference type="ARBA" id="ARBA00022695"/>
    </source>
</evidence>
<feature type="domain" description="Reverse transcriptase" evidence="9">
    <location>
        <begin position="268"/>
        <end position="365"/>
    </location>
</feature>
<dbReference type="InterPro" id="IPR000477">
    <property type="entry name" value="RT_dom"/>
</dbReference>
<feature type="compositionally biased region" description="Polar residues" evidence="8">
    <location>
        <begin position="1"/>
        <end position="16"/>
    </location>
</feature>
<evidence type="ECO:0000256" key="6">
    <source>
        <dbReference type="ARBA" id="ARBA00022801"/>
    </source>
</evidence>
<name>A0A699HQW2_TANCI</name>
<evidence type="ECO:0000256" key="4">
    <source>
        <dbReference type="ARBA" id="ARBA00022722"/>
    </source>
</evidence>
<reference evidence="11" key="1">
    <citation type="journal article" date="2019" name="Sci. Rep.">
        <title>Draft genome of Tanacetum cinerariifolium, the natural source of mosquito coil.</title>
        <authorList>
            <person name="Yamashiro T."/>
            <person name="Shiraishi A."/>
            <person name="Satake H."/>
            <person name="Nakayama K."/>
        </authorList>
    </citation>
    <scope>NUCLEOTIDE SEQUENCE</scope>
</reference>
<dbReference type="InterPro" id="IPR043502">
    <property type="entry name" value="DNA/RNA_pol_sf"/>
</dbReference>
<dbReference type="InterPro" id="IPR036397">
    <property type="entry name" value="RNaseH_sf"/>
</dbReference>
<sequence>MDNSRHSLQNSQNQGNARAMVTDPTDGKLPLCERCFTRHVVQCTIKSHKCEKVGHKERYCKEKSVSTGANAQPIWTCYDYGEQGSNVVIGTFLLSNRYAFILFDAGFDRSFVDTRFSAMLDIDSIKIGASYEVELVNGRVASTNTVLKGCTLNLVNHIFKIDLMPIELGMFDVIIGMDWLVRHDAIIVCGEKVIRIPYGNEMLIVESDKGVSRFKVISCIKTSGAAPIARAPYRLEPSEMKELSTQLQELLEKGFIRPSSSPWRAPEDILITAFRTPYGHFEFQVMSFGLTNVPAVFMDLMNRVCKSYLDKFIIVFIDNILVYYVEDHKKHLKIILEFLKKERLYAKLSKCDFWLVSVKFMGHVIDCSGVHVDPAKIKAIKSWAAPTTPTECVVFTDHESLQYIVNQKELNLRQPRWIELLSDYDCEIRYHPGNAKVVADALSRKERIKPLHVLAWMMSIHNDLPKRIRKAQEGSIKKKYVKKENLGKLIKSIFEFRPDGTRCFRNRAWLSQFGGLRNLVIHESHRLMLSIRNHLDCYNNLRFQFGSGKGSLWIFWDRHLPLVEFSYNNSYHASIKAAPYSVLYKRKCRSPVCWSEVGDSQLTGPELICDTIEKIVQIKNRDMLLLKVSPWKGAVHFEKRGKLILRYIRPFKILARVAEDDVVVLIDEIQLDDKLHMIEEPVKVMDGDVKQLN</sequence>
<gene>
    <name evidence="11" type="ORF">Tci_433746</name>
</gene>
<keyword evidence="2" id="KW-0808">Transferase</keyword>
<dbReference type="Pfam" id="PF08284">
    <property type="entry name" value="RVP_2"/>
    <property type="match status" value="1"/>
</dbReference>
<feature type="region of interest" description="Disordered" evidence="8">
    <location>
        <begin position="1"/>
        <end position="22"/>
    </location>
</feature>
<dbReference type="Gene3D" id="3.30.420.10">
    <property type="entry name" value="Ribonuclease H-like superfamily/Ribonuclease H"/>
    <property type="match status" value="1"/>
</dbReference>
<evidence type="ECO:0000256" key="8">
    <source>
        <dbReference type="SAM" id="MobiDB-lite"/>
    </source>
</evidence>
<proteinExistence type="predicted"/>
<keyword evidence="6" id="KW-0378">Hydrolase</keyword>
<dbReference type="PANTHER" id="PTHR24559:SF427">
    <property type="entry name" value="RNA-DIRECTED DNA POLYMERASE"/>
    <property type="match status" value="1"/>
</dbReference>
<dbReference type="CDD" id="cd00303">
    <property type="entry name" value="retropepsin_like"/>
    <property type="match status" value="1"/>
</dbReference>
<dbReference type="PANTHER" id="PTHR24559">
    <property type="entry name" value="TRANSPOSON TY3-I GAG-POL POLYPROTEIN"/>
    <property type="match status" value="1"/>
</dbReference>
<dbReference type="InterPro" id="IPR041373">
    <property type="entry name" value="RT_RNaseH"/>
</dbReference>
<dbReference type="Gene3D" id="2.40.70.10">
    <property type="entry name" value="Acid Proteases"/>
    <property type="match status" value="1"/>
</dbReference>
<evidence type="ECO:0000259" key="9">
    <source>
        <dbReference type="Pfam" id="PF00078"/>
    </source>
</evidence>
<dbReference type="Gene3D" id="3.30.70.270">
    <property type="match status" value="1"/>
</dbReference>
<dbReference type="GO" id="GO:0003964">
    <property type="term" value="F:RNA-directed DNA polymerase activity"/>
    <property type="evidence" value="ECO:0007669"/>
    <property type="project" value="UniProtKB-KW"/>
</dbReference>
<comment type="caution">
    <text evidence="11">The sequence shown here is derived from an EMBL/GenBank/DDBJ whole genome shotgun (WGS) entry which is preliminary data.</text>
</comment>
<dbReference type="InterPro" id="IPR021109">
    <property type="entry name" value="Peptidase_aspartic_dom_sf"/>
</dbReference>
<dbReference type="Pfam" id="PF00078">
    <property type="entry name" value="RVT_1"/>
    <property type="match status" value="1"/>
</dbReference>
<keyword evidence="3" id="KW-0548">Nucleotidyltransferase</keyword>
<protein>
    <recommendedName>
        <fullName evidence="1">RNA-directed DNA polymerase</fullName>
        <ecNumber evidence="1">2.7.7.49</ecNumber>
    </recommendedName>
</protein>
<evidence type="ECO:0000256" key="7">
    <source>
        <dbReference type="ARBA" id="ARBA00022918"/>
    </source>
</evidence>
<dbReference type="Pfam" id="PF17917">
    <property type="entry name" value="RT_RNaseH"/>
    <property type="match status" value="1"/>
</dbReference>